<protein>
    <submittedName>
        <fullName evidence="3">MaoC like domain protein</fullName>
    </submittedName>
</protein>
<dbReference type="GO" id="GO:0044594">
    <property type="term" value="F:17-beta-hydroxysteroid dehydrogenase (NAD+) activity"/>
    <property type="evidence" value="ECO:0007669"/>
    <property type="project" value="TreeGrafter"/>
</dbReference>
<dbReference type="Pfam" id="PF22622">
    <property type="entry name" value="MFE-2_hydrat-2_N"/>
    <property type="match status" value="1"/>
</dbReference>
<organism evidence="3">
    <name type="scientific">uncultured bacterium P2N10</name>
    <dbReference type="NCBI Taxonomy" id="1748284"/>
    <lineage>
        <taxon>Bacteria</taxon>
        <taxon>environmental samples</taxon>
    </lineage>
</organism>
<accession>A0A0U3UAK7</accession>
<dbReference type="PANTHER" id="PTHR13078">
    <property type="entry name" value="PEROXISOMAL MULTIFUNCTIONAL ENZYME TYPE 2-RELATED"/>
    <property type="match status" value="1"/>
</dbReference>
<dbReference type="GO" id="GO:0003857">
    <property type="term" value="F:(3S)-3-hydroxyacyl-CoA dehydrogenase (NAD+) activity"/>
    <property type="evidence" value="ECO:0007669"/>
    <property type="project" value="TreeGrafter"/>
</dbReference>
<evidence type="ECO:0000259" key="1">
    <source>
        <dbReference type="Pfam" id="PF01575"/>
    </source>
</evidence>
<sequence length="287" mass="31160">MAIDYQRLLDWSVPQVRQAYSVRDSQLYALAVGLGADPVDTRQLPFVYEQNPQALPMQAVVLGYPGFWMKDPATGVDWVRLVHAEQGLRLHRPLPAVGDVIGRTRVVGINDKGPGKGAIVYSQRTLHDAASGELVATLDSSTFCRGDGGCGGSDAAPMRLAPTPEREPDTACELPTLPQQALLYRLCGDFNPLHADPEVARAAGFERPILHGLCTFAVAGHALLRTLCDYDPARLTELQARFSAPVYPGETLRTEIWREAGAVAFRTLAVERKLVVLSHGRAQIGAV</sequence>
<dbReference type="InterPro" id="IPR029069">
    <property type="entry name" value="HotDog_dom_sf"/>
</dbReference>
<dbReference type="Gene3D" id="3.10.129.10">
    <property type="entry name" value="Hotdog Thioesterase"/>
    <property type="match status" value="1"/>
</dbReference>
<dbReference type="Pfam" id="PF01575">
    <property type="entry name" value="MaoC_dehydratas"/>
    <property type="match status" value="1"/>
</dbReference>
<name>A0A0U3UAK7_9BACT</name>
<dbReference type="PANTHER" id="PTHR13078:SF56">
    <property type="entry name" value="PEROXISOMAL MULTIFUNCTIONAL ENZYME TYPE 2"/>
    <property type="match status" value="1"/>
</dbReference>
<dbReference type="InterPro" id="IPR054357">
    <property type="entry name" value="MFE-2_N"/>
</dbReference>
<dbReference type="AlphaFoldDB" id="A0A0U3UAK7"/>
<dbReference type="EMBL" id="KT944275">
    <property type="protein sequence ID" value="ALV86760.1"/>
    <property type="molecule type" value="Genomic_DNA"/>
</dbReference>
<feature type="domain" description="Peroxisomal multifunctional enzyme type 2-like N-terminal" evidence="2">
    <location>
        <begin position="20"/>
        <end position="146"/>
    </location>
</feature>
<dbReference type="CDD" id="cd03448">
    <property type="entry name" value="HDE_HSD"/>
    <property type="match status" value="1"/>
</dbReference>
<evidence type="ECO:0000259" key="2">
    <source>
        <dbReference type="Pfam" id="PF22622"/>
    </source>
</evidence>
<dbReference type="SUPFAM" id="SSF54637">
    <property type="entry name" value="Thioesterase/thiol ester dehydrase-isomerase"/>
    <property type="match status" value="2"/>
</dbReference>
<reference evidence="3" key="1">
    <citation type="submission" date="2015-10" db="EMBL/GenBank/DDBJ databases">
        <title>Biosynthesis of SCL-MCL polyhydroxyalkanoates by metagenomic clones in Pseudomonas putida.</title>
        <authorList>
            <person name="Cheng J."/>
            <person name="Charles T.C."/>
        </authorList>
    </citation>
    <scope>NUCLEOTIDE SEQUENCE</scope>
</reference>
<dbReference type="GO" id="GO:0006635">
    <property type="term" value="P:fatty acid beta-oxidation"/>
    <property type="evidence" value="ECO:0007669"/>
    <property type="project" value="TreeGrafter"/>
</dbReference>
<feature type="domain" description="MaoC-like" evidence="1">
    <location>
        <begin position="162"/>
        <end position="275"/>
    </location>
</feature>
<proteinExistence type="predicted"/>
<dbReference type="InterPro" id="IPR002539">
    <property type="entry name" value="MaoC-like_dom"/>
</dbReference>
<dbReference type="GO" id="GO:0004300">
    <property type="term" value="F:enoyl-CoA hydratase activity"/>
    <property type="evidence" value="ECO:0007669"/>
    <property type="project" value="TreeGrafter"/>
</dbReference>
<evidence type="ECO:0000313" key="3">
    <source>
        <dbReference type="EMBL" id="ALV86760.1"/>
    </source>
</evidence>